<evidence type="ECO:0000313" key="3">
    <source>
        <dbReference type="Proteomes" id="UP000063781"/>
    </source>
</evidence>
<feature type="transmembrane region" description="Helical" evidence="1">
    <location>
        <begin position="169"/>
        <end position="196"/>
    </location>
</feature>
<keyword evidence="1" id="KW-0812">Transmembrane</keyword>
<feature type="transmembrane region" description="Helical" evidence="1">
    <location>
        <begin position="298"/>
        <end position="314"/>
    </location>
</feature>
<feature type="transmembrane region" description="Helical" evidence="1">
    <location>
        <begin position="132"/>
        <end position="157"/>
    </location>
</feature>
<keyword evidence="1" id="KW-1133">Transmembrane helix</keyword>
<feature type="transmembrane region" description="Helical" evidence="1">
    <location>
        <begin position="321"/>
        <end position="341"/>
    </location>
</feature>
<dbReference type="Proteomes" id="UP000063781">
    <property type="component" value="Chromosome"/>
</dbReference>
<name>A0A0X8GYC1_9FIRM</name>
<dbReference type="RefSeq" id="WP_067630317.1">
    <property type="nucleotide sequence ID" value="NZ_CP013213.1"/>
</dbReference>
<gene>
    <name evidence="2" type="ORF">AOC36_01315</name>
</gene>
<feature type="transmembrane region" description="Helical" evidence="1">
    <location>
        <begin position="242"/>
        <end position="260"/>
    </location>
</feature>
<accession>A0A0X8GYC1</accession>
<keyword evidence="3" id="KW-1185">Reference proteome</keyword>
<dbReference type="AlphaFoldDB" id="A0A0X8GYC1"/>
<feature type="transmembrane region" description="Helical" evidence="1">
    <location>
        <begin position="6"/>
        <end position="22"/>
    </location>
</feature>
<dbReference type="OrthoDB" id="1649543at2"/>
<feature type="transmembrane region" description="Helical" evidence="1">
    <location>
        <begin position="272"/>
        <end position="292"/>
    </location>
</feature>
<feature type="transmembrane region" description="Helical" evidence="1">
    <location>
        <begin position="203"/>
        <end position="222"/>
    </location>
</feature>
<dbReference type="InterPro" id="IPR049458">
    <property type="entry name" value="EpsG-like"/>
</dbReference>
<sequence length="354" mass="41393">MTIYGINLILIGINAFIFRLITLNHQSDTKRKKIKKVMIGLITFQLILILAIRDDLIGVDVKVYLDFFESARSTTLSVLLENRFENGYIILNKLISVLFPDNQIFLTIIALICLIPVGVFIYRYSRYPTMSFLLYIAFEYYSFVFSGLRQSIAYAIILTSYTFIRQRKLVSFLLLIFFASLFHRSALIFVFAYFIHTIHLKKITVIALLGLNLLLFILRVPLYTWVSQSFYSSYEVVESAAYNRLIFSTVILIGCFTRYRYAIQYSKHTIGLYNYVILGCSMMMFASVGTNVMRIVDYYYIFIIVLVPEVIYSLKDYKVKVLINYGVMILMLSIYIVFMQVDGFEIVPFRFFWP</sequence>
<dbReference type="KEGG" id="erl:AOC36_01315"/>
<evidence type="ECO:0008006" key="4">
    <source>
        <dbReference type="Google" id="ProtNLM"/>
    </source>
</evidence>
<dbReference type="Pfam" id="PF14897">
    <property type="entry name" value="EpsG"/>
    <property type="match status" value="1"/>
</dbReference>
<protein>
    <recommendedName>
        <fullName evidence="4">EpsG family protein</fullName>
    </recommendedName>
</protein>
<dbReference type="STRING" id="1514105.AOC36_01315"/>
<proteinExistence type="predicted"/>
<feature type="transmembrane region" description="Helical" evidence="1">
    <location>
        <begin position="104"/>
        <end position="125"/>
    </location>
</feature>
<keyword evidence="1" id="KW-0472">Membrane</keyword>
<evidence type="ECO:0000313" key="2">
    <source>
        <dbReference type="EMBL" id="AMC92677.1"/>
    </source>
</evidence>
<feature type="transmembrane region" description="Helical" evidence="1">
    <location>
        <begin position="34"/>
        <end position="52"/>
    </location>
</feature>
<organism evidence="2 3">
    <name type="scientific">Erysipelothrix larvae</name>
    <dbReference type="NCBI Taxonomy" id="1514105"/>
    <lineage>
        <taxon>Bacteria</taxon>
        <taxon>Bacillati</taxon>
        <taxon>Bacillota</taxon>
        <taxon>Erysipelotrichia</taxon>
        <taxon>Erysipelotrichales</taxon>
        <taxon>Erysipelotrichaceae</taxon>
        <taxon>Erysipelothrix</taxon>
    </lineage>
</organism>
<reference evidence="2 3" key="1">
    <citation type="submission" date="2015-10" db="EMBL/GenBank/DDBJ databases">
        <title>Erysipelothrix larvae sp. LV19 isolated from the larval gut of the rhinoceros beetle, Trypoxylus dichotomus.</title>
        <authorList>
            <person name="Lim S."/>
            <person name="Kim B.-C."/>
        </authorList>
    </citation>
    <scope>NUCLEOTIDE SEQUENCE [LARGE SCALE GENOMIC DNA]</scope>
    <source>
        <strain evidence="2 3">LV19</strain>
    </source>
</reference>
<evidence type="ECO:0000256" key="1">
    <source>
        <dbReference type="SAM" id="Phobius"/>
    </source>
</evidence>
<dbReference type="EMBL" id="CP013213">
    <property type="protein sequence ID" value="AMC92677.1"/>
    <property type="molecule type" value="Genomic_DNA"/>
</dbReference>